<name>M2XYI6_GALSU</name>
<keyword evidence="4" id="KW-1185">Reference proteome</keyword>
<keyword evidence="1" id="KW-0175">Coiled coil</keyword>
<dbReference type="Pfam" id="PF01814">
    <property type="entry name" value="Hemerythrin"/>
    <property type="match status" value="1"/>
</dbReference>
<gene>
    <name evidence="3" type="ORF">Gasu_37660</name>
</gene>
<dbReference type="eggNOG" id="ENOG502SDSS">
    <property type="taxonomic scope" value="Eukaryota"/>
</dbReference>
<dbReference type="EMBL" id="KB454516">
    <property type="protein sequence ID" value="EME28713.1"/>
    <property type="molecule type" value="Genomic_DNA"/>
</dbReference>
<evidence type="ECO:0000313" key="3">
    <source>
        <dbReference type="EMBL" id="EME28713.1"/>
    </source>
</evidence>
<dbReference type="Gramene" id="EME28713">
    <property type="protein sequence ID" value="EME28713"/>
    <property type="gene ID" value="Gasu_37660"/>
</dbReference>
<evidence type="ECO:0000313" key="4">
    <source>
        <dbReference type="Proteomes" id="UP000030680"/>
    </source>
</evidence>
<accession>M2XYI6</accession>
<feature type="domain" description="Hemerythrin-like" evidence="2">
    <location>
        <begin position="473"/>
        <end position="595"/>
    </location>
</feature>
<dbReference type="GeneID" id="17087567"/>
<dbReference type="STRING" id="130081.M2XYI6"/>
<dbReference type="CDD" id="cd12108">
    <property type="entry name" value="Hr-like"/>
    <property type="match status" value="1"/>
</dbReference>
<dbReference type="OrthoDB" id="1305at2759"/>
<feature type="coiled-coil region" evidence="1">
    <location>
        <begin position="190"/>
        <end position="217"/>
    </location>
</feature>
<proteinExistence type="predicted"/>
<dbReference type="AlphaFoldDB" id="M2XYI6"/>
<dbReference type="Gene3D" id="1.20.120.520">
    <property type="entry name" value="nmb1532 protein domain like"/>
    <property type="match status" value="1"/>
</dbReference>
<reference evidence="4" key="1">
    <citation type="journal article" date="2013" name="Science">
        <title>Gene transfer from bacteria and archaea facilitated evolution of an extremophilic eukaryote.</title>
        <authorList>
            <person name="Schonknecht G."/>
            <person name="Chen W.H."/>
            <person name="Ternes C.M."/>
            <person name="Barbier G.G."/>
            <person name="Shrestha R.P."/>
            <person name="Stanke M."/>
            <person name="Brautigam A."/>
            <person name="Baker B.J."/>
            <person name="Banfield J.F."/>
            <person name="Garavito R.M."/>
            <person name="Carr K."/>
            <person name="Wilkerson C."/>
            <person name="Rensing S.A."/>
            <person name="Gagneul D."/>
            <person name="Dickenson N.E."/>
            <person name="Oesterhelt C."/>
            <person name="Lercher M.J."/>
            <person name="Weber A.P."/>
        </authorList>
    </citation>
    <scope>NUCLEOTIDE SEQUENCE [LARGE SCALE GENOMIC DNA]</scope>
    <source>
        <strain evidence="4">074W</strain>
    </source>
</reference>
<protein>
    <submittedName>
        <fullName evidence="3">Zinc finger-like protein</fullName>
    </submittedName>
</protein>
<dbReference type="OMA" id="RWHKTWR"/>
<dbReference type="Proteomes" id="UP000030680">
    <property type="component" value="Unassembled WGS sequence"/>
</dbReference>
<dbReference type="KEGG" id="gsl:Gasu_37660"/>
<evidence type="ECO:0000259" key="2">
    <source>
        <dbReference type="Pfam" id="PF01814"/>
    </source>
</evidence>
<evidence type="ECO:0000256" key="1">
    <source>
        <dbReference type="SAM" id="Coils"/>
    </source>
</evidence>
<organism evidence="3 4">
    <name type="scientific">Galdieria sulphuraria</name>
    <name type="common">Red alga</name>
    <dbReference type="NCBI Taxonomy" id="130081"/>
    <lineage>
        <taxon>Eukaryota</taxon>
        <taxon>Rhodophyta</taxon>
        <taxon>Bangiophyceae</taxon>
        <taxon>Galdieriales</taxon>
        <taxon>Galdieriaceae</taxon>
        <taxon>Galdieria</taxon>
    </lineage>
</organism>
<dbReference type="InterPro" id="IPR012312">
    <property type="entry name" value="Hemerythrin-like"/>
</dbReference>
<sequence>MSNDCLDVMSFEKHSSPSFSWSSCDATLKIAEGNEEQDSLFETFETIRPGQYSFQCSSLQQAASSSHLSVYLSRSFVFDEGKNEFRWHKTWKLPEIRIVYSAPDFVPTSDLTAWITCACHTDLSNTLEVLGLEGVTRQPLEDGQCVFSRLRFKSTSSLQRGRPFYLVVSLLRQHICVASLISKGIYVYSRKDADKKRKRTEAAKESLSEKASAEEAQTFYAPFLPELFDRVFFRKANDHRGQKVVERIENSPEGLLSYFQAPNIRFKCRHPVFLLYRFSNALVLLRNSELFPSDTTQVYRRFISDLGTFSTEAFPKSDTGPCAKSENSPIWYICCLQSCKCSTEARRKIFENMDLLKSDKLGFIADSSICDPKFQVLMDMESLRLEYERAYALYSNNNKKPREERDSRGTFSSDVQSRHNTEAGLFEELECPSFLEAPNASHLRSNNPIEDTEDDWLAFSTEARLFKERFQFNHLEIRRMLSSLTDAAMNAVTDHSKACISHLKRVYVELFTVLSAHANAEDQLIFPLLMDRIPGITESYNLDHFMEGKELTAIGEAIMNFDPDHAGDLFLQITGFSANLTLHMEKEEEHILPRLLQVLSDDELNDLRNKIVRETCQMLQQGQTSGLWQIRVPSTSSKYSAEFPSSKDTISQFFS</sequence>
<dbReference type="RefSeq" id="XP_005705233.1">
    <property type="nucleotide sequence ID" value="XM_005705176.1"/>
</dbReference>